<dbReference type="Proteomes" id="UP000567795">
    <property type="component" value="Unassembled WGS sequence"/>
</dbReference>
<keyword evidence="1" id="KW-0805">Transcription regulation</keyword>
<feature type="domain" description="Cyclic nucleotide-binding" evidence="4">
    <location>
        <begin position="55"/>
        <end position="132"/>
    </location>
</feature>
<dbReference type="Pfam" id="PF00027">
    <property type="entry name" value="cNMP_binding"/>
    <property type="match status" value="1"/>
</dbReference>
<protein>
    <submittedName>
        <fullName evidence="6">CRP-like cAMP-binding protein</fullName>
    </submittedName>
</protein>
<accession>A0A853A2U2</accession>
<dbReference type="InterPro" id="IPR018490">
    <property type="entry name" value="cNMP-bd_dom_sf"/>
</dbReference>
<dbReference type="InterPro" id="IPR012318">
    <property type="entry name" value="HTH_CRP"/>
</dbReference>
<sequence>MADAGHRGLDEEAATCVVHMEETVYQCHRALFGDRLWGQLLRLAPARRRPCRTVLLREGDAATHVLVLAGGSVAVSRQGGPGREATLLAVRGPGELLGELAVLDEGRRTATVVAAEDCQVHTVPAADFRRFVDRHDLHRALLRQMVGRVRENDEIRAELAAGSIPYRLASALLRLSFPPGHDGPTPVRVRLTQEELARMIGACRNAVGGALRPWQRQGWVRTATGGGLLVEDPDALRRAMASL</sequence>
<dbReference type="PANTHER" id="PTHR24567">
    <property type="entry name" value="CRP FAMILY TRANSCRIPTIONAL REGULATORY PROTEIN"/>
    <property type="match status" value="1"/>
</dbReference>
<dbReference type="RefSeq" id="WP_312892825.1">
    <property type="nucleotide sequence ID" value="NZ_JACBZD010000002.1"/>
</dbReference>
<dbReference type="CDD" id="cd00038">
    <property type="entry name" value="CAP_ED"/>
    <property type="match status" value="1"/>
</dbReference>
<dbReference type="PROSITE" id="PS50042">
    <property type="entry name" value="CNMP_BINDING_3"/>
    <property type="match status" value="1"/>
</dbReference>
<dbReference type="InterPro" id="IPR018488">
    <property type="entry name" value="cNMP-bd_CS"/>
</dbReference>
<evidence type="ECO:0000256" key="1">
    <source>
        <dbReference type="ARBA" id="ARBA00023015"/>
    </source>
</evidence>
<evidence type="ECO:0000259" key="4">
    <source>
        <dbReference type="PROSITE" id="PS50042"/>
    </source>
</evidence>
<dbReference type="EMBL" id="JACBZD010000002">
    <property type="protein sequence ID" value="NYI07790.1"/>
    <property type="molecule type" value="Genomic_DNA"/>
</dbReference>
<dbReference type="PANTHER" id="PTHR24567:SF74">
    <property type="entry name" value="HTH-TYPE TRANSCRIPTIONAL REGULATOR ARCR"/>
    <property type="match status" value="1"/>
</dbReference>
<dbReference type="SUPFAM" id="SSF46785">
    <property type="entry name" value="Winged helix' DNA-binding domain"/>
    <property type="match status" value="1"/>
</dbReference>
<dbReference type="GO" id="GO:0003700">
    <property type="term" value="F:DNA-binding transcription factor activity"/>
    <property type="evidence" value="ECO:0007669"/>
    <property type="project" value="TreeGrafter"/>
</dbReference>
<evidence type="ECO:0000313" key="7">
    <source>
        <dbReference type="Proteomes" id="UP000567795"/>
    </source>
</evidence>
<dbReference type="PROSITE" id="PS00889">
    <property type="entry name" value="CNMP_BINDING_2"/>
    <property type="match status" value="1"/>
</dbReference>
<dbReference type="AlphaFoldDB" id="A0A853A2U2"/>
<keyword evidence="3" id="KW-0804">Transcription</keyword>
<keyword evidence="2" id="KW-0238">DNA-binding</keyword>
<dbReference type="SUPFAM" id="SSF51206">
    <property type="entry name" value="cAMP-binding domain-like"/>
    <property type="match status" value="1"/>
</dbReference>
<dbReference type="PROSITE" id="PS51063">
    <property type="entry name" value="HTH_CRP_2"/>
    <property type="match status" value="1"/>
</dbReference>
<dbReference type="SMART" id="SM00100">
    <property type="entry name" value="cNMP"/>
    <property type="match status" value="1"/>
</dbReference>
<dbReference type="InterPro" id="IPR036388">
    <property type="entry name" value="WH-like_DNA-bd_sf"/>
</dbReference>
<feature type="domain" description="HTH crp-type" evidence="5">
    <location>
        <begin position="162"/>
        <end position="234"/>
    </location>
</feature>
<dbReference type="InterPro" id="IPR000595">
    <property type="entry name" value="cNMP-bd_dom"/>
</dbReference>
<dbReference type="Pfam" id="PF13545">
    <property type="entry name" value="HTH_Crp_2"/>
    <property type="match status" value="1"/>
</dbReference>
<dbReference type="Gene3D" id="2.60.120.10">
    <property type="entry name" value="Jelly Rolls"/>
    <property type="match status" value="1"/>
</dbReference>
<dbReference type="InterPro" id="IPR050397">
    <property type="entry name" value="Env_Response_Regulators"/>
</dbReference>
<dbReference type="GO" id="GO:0005829">
    <property type="term" value="C:cytosol"/>
    <property type="evidence" value="ECO:0007669"/>
    <property type="project" value="TreeGrafter"/>
</dbReference>
<dbReference type="InterPro" id="IPR036390">
    <property type="entry name" value="WH_DNA-bd_sf"/>
</dbReference>
<organism evidence="6 7">
    <name type="scientific">Allostreptomyces psammosilenae</name>
    <dbReference type="NCBI Taxonomy" id="1892865"/>
    <lineage>
        <taxon>Bacteria</taxon>
        <taxon>Bacillati</taxon>
        <taxon>Actinomycetota</taxon>
        <taxon>Actinomycetes</taxon>
        <taxon>Kitasatosporales</taxon>
        <taxon>Streptomycetaceae</taxon>
        <taxon>Allostreptomyces</taxon>
    </lineage>
</organism>
<gene>
    <name evidence="6" type="ORF">FHU37_004819</name>
</gene>
<evidence type="ECO:0000256" key="2">
    <source>
        <dbReference type="ARBA" id="ARBA00023125"/>
    </source>
</evidence>
<proteinExistence type="predicted"/>
<evidence type="ECO:0000259" key="5">
    <source>
        <dbReference type="PROSITE" id="PS51063"/>
    </source>
</evidence>
<name>A0A853A2U2_9ACTN</name>
<reference evidence="6 7" key="1">
    <citation type="submission" date="2020-07" db="EMBL/GenBank/DDBJ databases">
        <title>Sequencing the genomes of 1000 actinobacteria strains.</title>
        <authorList>
            <person name="Klenk H.-P."/>
        </authorList>
    </citation>
    <scope>NUCLEOTIDE SEQUENCE [LARGE SCALE GENOMIC DNA]</scope>
    <source>
        <strain evidence="6 7">DSM 42178</strain>
    </source>
</reference>
<keyword evidence="7" id="KW-1185">Reference proteome</keyword>
<dbReference type="GO" id="GO:0003677">
    <property type="term" value="F:DNA binding"/>
    <property type="evidence" value="ECO:0007669"/>
    <property type="project" value="UniProtKB-KW"/>
</dbReference>
<comment type="caution">
    <text evidence="6">The sequence shown here is derived from an EMBL/GenBank/DDBJ whole genome shotgun (WGS) entry which is preliminary data.</text>
</comment>
<evidence type="ECO:0000313" key="6">
    <source>
        <dbReference type="EMBL" id="NYI07790.1"/>
    </source>
</evidence>
<evidence type="ECO:0000256" key="3">
    <source>
        <dbReference type="ARBA" id="ARBA00023163"/>
    </source>
</evidence>
<dbReference type="Gene3D" id="1.10.10.10">
    <property type="entry name" value="Winged helix-like DNA-binding domain superfamily/Winged helix DNA-binding domain"/>
    <property type="match status" value="1"/>
</dbReference>
<dbReference type="InterPro" id="IPR014710">
    <property type="entry name" value="RmlC-like_jellyroll"/>
</dbReference>